<dbReference type="SUPFAM" id="SSF51735">
    <property type="entry name" value="NAD(P)-binding Rossmann-fold domains"/>
    <property type="match status" value="1"/>
</dbReference>
<evidence type="ECO:0000313" key="4">
    <source>
        <dbReference type="EMBL" id="CEM30634.1"/>
    </source>
</evidence>
<name>A0A0G4GKS0_9ALVE</name>
<dbReference type="EMBL" id="CDMZ01001314">
    <property type="protein sequence ID" value="CEM30634.1"/>
    <property type="molecule type" value="Genomic_DNA"/>
</dbReference>
<feature type="signal peptide" evidence="2">
    <location>
        <begin position="1"/>
        <end position="37"/>
    </location>
</feature>
<dbReference type="PANTHER" id="PTHR15020">
    <property type="entry name" value="FLAVIN REDUCTASE-RELATED"/>
    <property type="match status" value="1"/>
</dbReference>
<proteinExistence type="predicted"/>
<keyword evidence="2" id="KW-0732">Signal</keyword>
<evidence type="ECO:0000259" key="3">
    <source>
        <dbReference type="Pfam" id="PF13460"/>
    </source>
</evidence>
<evidence type="ECO:0000256" key="1">
    <source>
        <dbReference type="SAM" id="MobiDB-lite"/>
    </source>
</evidence>
<dbReference type="AlphaFoldDB" id="A0A0G4GKS0"/>
<dbReference type="Gene3D" id="3.40.50.720">
    <property type="entry name" value="NAD(P)-binding Rossmann-like Domain"/>
    <property type="match status" value="1"/>
</dbReference>
<gene>
    <name evidence="4" type="ORF">Cvel_4839</name>
</gene>
<feature type="chain" id="PRO_5005190158" description="NAD(P)-binding domain-containing protein" evidence="2">
    <location>
        <begin position="38"/>
        <end position="331"/>
    </location>
</feature>
<dbReference type="VEuPathDB" id="CryptoDB:Cvel_4839"/>
<feature type="region of interest" description="Disordered" evidence="1">
    <location>
        <begin position="43"/>
        <end position="65"/>
    </location>
</feature>
<feature type="domain" description="NAD(P)-binding" evidence="3">
    <location>
        <begin position="81"/>
        <end position="255"/>
    </location>
</feature>
<dbReference type="PANTHER" id="PTHR15020:SF50">
    <property type="entry name" value="UPF0659 PROTEIN YMR090W"/>
    <property type="match status" value="1"/>
</dbReference>
<evidence type="ECO:0000256" key="2">
    <source>
        <dbReference type="SAM" id="SignalP"/>
    </source>
</evidence>
<dbReference type="InterPro" id="IPR016040">
    <property type="entry name" value="NAD(P)-bd_dom"/>
</dbReference>
<dbReference type="InterPro" id="IPR036291">
    <property type="entry name" value="NAD(P)-bd_dom_sf"/>
</dbReference>
<accession>A0A0G4GKS0</accession>
<dbReference type="Pfam" id="PF13460">
    <property type="entry name" value="NAD_binding_10"/>
    <property type="match status" value="1"/>
</dbReference>
<reference evidence="4" key="1">
    <citation type="submission" date="2014-11" db="EMBL/GenBank/DDBJ databases">
        <authorList>
            <person name="Otto D Thomas"/>
            <person name="Naeem Raeece"/>
        </authorList>
    </citation>
    <scope>NUCLEOTIDE SEQUENCE</scope>
</reference>
<sequence length="331" mass="35837">MHRRLAGTQTLVSSRFVCLLFLLLLFSLSVHIPEAISKESGVEVETDTCVEPGDSTGSPDPSACGGSEKVIMSKKRVLVVGANGRTGFRAAKLLQKSEAFEPLALIRDASQREKFEAAEIPWVAGNLEGPLEGLLEGVEAVIFSAGGGPQGRLKQVLVDLVGVMRLVVAAQEGNSVTRFVLLSGVNTDRRGTVRSMQNVDPSEFEGPLAPWHRLKAQSEDFLMESHIYGRPLNWTIVCPARLIDDEGKGLVTVSELHGEDDLRFSLSIEQREAATVRTAGSHDGKAERLACRRDTVAEVLVACLDHPNTFGKRFSIVDGLTPVKVALESIQ</sequence>
<organism evidence="4">
    <name type="scientific">Chromera velia CCMP2878</name>
    <dbReference type="NCBI Taxonomy" id="1169474"/>
    <lineage>
        <taxon>Eukaryota</taxon>
        <taxon>Sar</taxon>
        <taxon>Alveolata</taxon>
        <taxon>Colpodellida</taxon>
        <taxon>Chromeraceae</taxon>
        <taxon>Chromera</taxon>
    </lineage>
</organism>
<protein>
    <recommendedName>
        <fullName evidence="3">NAD(P)-binding domain-containing protein</fullName>
    </recommendedName>
</protein>